<dbReference type="PANTHER" id="PTHR10192:SF5">
    <property type="entry name" value="GEPHYRIN"/>
    <property type="match status" value="1"/>
</dbReference>
<dbReference type="AlphaFoldDB" id="A0A839QK06"/>
<keyword evidence="7" id="KW-0479">Metal-binding</keyword>
<dbReference type="CDD" id="cd00887">
    <property type="entry name" value="MoeA"/>
    <property type="match status" value="1"/>
</dbReference>
<reference evidence="9 10" key="1">
    <citation type="submission" date="2020-08" db="EMBL/GenBank/DDBJ databases">
        <title>Sequencing the genomes of 1000 actinobacteria strains.</title>
        <authorList>
            <person name="Klenk H.-P."/>
        </authorList>
    </citation>
    <scope>NUCLEOTIDE SEQUENCE [LARGE SCALE GENOMIC DNA]</scope>
    <source>
        <strain evidence="9 10">DSM 22826</strain>
    </source>
</reference>
<dbReference type="GO" id="GO:0061599">
    <property type="term" value="F:molybdopterin molybdotransferase activity"/>
    <property type="evidence" value="ECO:0007669"/>
    <property type="project" value="UniProtKB-UniRule"/>
</dbReference>
<comment type="pathway">
    <text evidence="2 7">Cofactor biosynthesis; molybdopterin biosynthesis.</text>
</comment>
<dbReference type="Gene3D" id="3.40.980.10">
    <property type="entry name" value="MoaB/Mog-like domain"/>
    <property type="match status" value="1"/>
</dbReference>
<proteinExistence type="inferred from homology"/>
<dbReference type="GO" id="GO:0005829">
    <property type="term" value="C:cytosol"/>
    <property type="evidence" value="ECO:0007669"/>
    <property type="project" value="TreeGrafter"/>
</dbReference>
<feature type="domain" description="MoaB/Mog" evidence="8">
    <location>
        <begin position="196"/>
        <end position="348"/>
    </location>
</feature>
<comment type="cofactor">
    <cofactor evidence="7">
        <name>Mg(2+)</name>
        <dbReference type="ChEBI" id="CHEBI:18420"/>
    </cofactor>
</comment>
<dbReference type="Pfam" id="PF03453">
    <property type="entry name" value="MoeA_N"/>
    <property type="match status" value="1"/>
</dbReference>
<comment type="similarity">
    <text evidence="3 7">Belongs to the MoeA family.</text>
</comment>
<dbReference type="InterPro" id="IPR001453">
    <property type="entry name" value="MoaB/Mog_dom"/>
</dbReference>
<evidence type="ECO:0000256" key="7">
    <source>
        <dbReference type="RuleBase" id="RU365090"/>
    </source>
</evidence>
<comment type="caution">
    <text evidence="9">The sequence shown here is derived from an EMBL/GenBank/DDBJ whole genome shotgun (WGS) entry which is preliminary data.</text>
</comment>
<dbReference type="Pfam" id="PF00994">
    <property type="entry name" value="MoCF_biosynth"/>
    <property type="match status" value="1"/>
</dbReference>
<dbReference type="Gene3D" id="2.170.190.11">
    <property type="entry name" value="Molybdopterin biosynthesis moea protein, domain 3"/>
    <property type="match status" value="1"/>
</dbReference>
<dbReference type="Pfam" id="PF03454">
    <property type="entry name" value="MoeA_C"/>
    <property type="match status" value="1"/>
</dbReference>
<evidence type="ECO:0000256" key="1">
    <source>
        <dbReference type="ARBA" id="ARBA00002901"/>
    </source>
</evidence>
<comment type="catalytic activity">
    <reaction evidence="6">
        <text>adenylyl-molybdopterin + molybdate = Mo-molybdopterin + AMP + H(+)</text>
        <dbReference type="Rhea" id="RHEA:35047"/>
        <dbReference type="ChEBI" id="CHEBI:15378"/>
        <dbReference type="ChEBI" id="CHEBI:36264"/>
        <dbReference type="ChEBI" id="CHEBI:62727"/>
        <dbReference type="ChEBI" id="CHEBI:71302"/>
        <dbReference type="ChEBI" id="CHEBI:456215"/>
        <dbReference type="EC" id="2.10.1.1"/>
    </reaction>
</comment>
<keyword evidence="5 7" id="KW-0501">Molybdenum cofactor biosynthesis</keyword>
<name>A0A839QK06_9MICC</name>
<dbReference type="GO" id="GO:0046872">
    <property type="term" value="F:metal ion binding"/>
    <property type="evidence" value="ECO:0007669"/>
    <property type="project" value="UniProtKB-UniRule"/>
</dbReference>
<dbReference type="SUPFAM" id="SSF63882">
    <property type="entry name" value="MoeA N-terminal region -like"/>
    <property type="match status" value="1"/>
</dbReference>
<dbReference type="Gene3D" id="2.40.340.10">
    <property type="entry name" value="MoeA, C-terminal, domain IV"/>
    <property type="match status" value="1"/>
</dbReference>
<dbReference type="EC" id="2.10.1.1" evidence="7"/>
<keyword evidence="7" id="KW-0460">Magnesium</keyword>
<dbReference type="SUPFAM" id="SSF53218">
    <property type="entry name" value="Molybdenum cofactor biosynthesis proteins"/>
    <property type="match status" value="1"/>
</dbReference>
<dbReference type="InterPro" id="IPR005110">
    <property type="entry name" value="MoeA_linker/N"/>
</dbReference>
<dbReference type="InterPro" id="IPR038987">
    <property type="entry name" value="MoeA-like"/>
</dbReference>
<dbReference type="InterPro" id="IPR036135">
    <property type="entry name" value="MoeA_linker/N_sf"/>
</dbReference>
<keyword evidence="10" id="KW-1185">Reference proteome</keyword>
<evidence type="ECO:0000256" key="3">
    <source>
        <dbReference type="ARBA" id="ARBA00010763"/>
    </source>
</evidence>
<organism evidence="9 10">
    <name type="scientific">Paeniglutamicibacter cryotolerans</name>
    <dbReference type="NCBI Taxonomy" id="670079"/>
    <lineage>
        <taxon>Bacteria</taxon>
        <taxon>Bacillati</taxon>
        <taxon>Actinomycetota</taxon>
        <taxon>Actinomycetes</taxon>
        <taxon>Micrococcales</taxon>
        <taxon>Micrococcaceae</taxon>
        <taxon>Paeniglutamicibacter</taxon>
    </lineage>
</organism>
<dbReference type="PANTHER" id="PTHR10192">
    <property type="entry name" value="MOLYBDOPTERIN BIOSYNTHESIS PROTEIN"/>
    <property type="match status" value="1"/>
</dbReference>
<evidence type="ECO:0000256" key="5">
    <source>
        <dbReference type="ARBA" id="ARBA00023150"/>
    </source>
</evidence>
<dbReference type="InterPro" id="IPR036425">
    <property type="entry name" value="MoaB/Mog-like_dom_sf"/>
</dbReference>
<evidence type="ECO:0000256" key="4">
    <source>
        <dbReference type="ARBA" id="ARBA00022505"/>
    </source>
</evidence>
<gene>
    <name evidence="9" type="ORF">E9229_002361</name>
</gene>
<dbReference type="UniPathway" id="UPA00344"/>
<dbReference type="Proteomes" id="UP000523000">
    <property type="component" value="Unassembled WGS sequence"/>
</dbReference>
<evidence type="ECO:0000313" key="9">
    <source>
        <dbReference type="EMBL" id="MBB2996170.1"/>
    </source>
</evidence>
<dbReference type="InterPro" id="IPR005111">
    <property type="entry name" value="MoeA_C_domain_IV"/>
</dbReference>
<accession>A0A839QK06</accession>
<dbReference type="Gene3D" id="3.90.105.10">
    <property type="entry name" value="Molybdopterin biosynthesis moea protein, domain 2"/>
    <property type="match status" value="1"/>
</dbReference>
<dbReference type="SMART" id="SM00852">
    <property type="entry name" value="MoCF_biosynth"/>
    <property type="match status" value="1"/>
</dbReference>
<dbReference type="RefSeq" id="WP_183511366.1">
    <property type="nucleotide sequence ID" value="NZ_BAABGK010000002.1"/>
</dbReference>
<evidence type="ECO:0000256" key="2">
    <source>
        <dbReference type="ARBA" id="ARBA00005046"/>
    </source>
</evidence>
<keyword evidence="7 9" id="KW-0808">Transferase</keyword>
<dbReference type="GO" id="GO:0006777">
    <property type="term" value="P:Mo-molybdopterin cofactor biosynthetic process"/>
    <property type="evidence" value="ECO:0007669"/>
    <property type="project" value="UniProtKB-UniRule"/>
</dbReference>
<evidence type="ECO:0000256" key="6">
    <source>
        <dbReference type="ARBA" id="ARBA00047317"/>
    </source>
</evidence>
<dbReference type="SUPFAM" id="SSF63867">
    <property type="entry name" value="MoeA C-terminal domain-like"/>
    <property type="match status" value="1"/>
</dbReference>
<dbReference type="InterPro" id="IPR036688">
    <property type="entry name" value="MoeA_C_domain_IV_sf"/>
</dbReference>
<dbReference type="EMBL" id="JACHVS010000001">
    <property type="protein sequence ID" value="MBB2996170.1"/>
    <property type="molecule type" value="Genomic_DNA"/>
</dbReference>
<evidence type="ECO:0000259" key="8">
    <source>
        <dbReference type="SMART" id="SM00852"/>
    </source>
</evidence>
<dbReference type="NCBIfam" id="NF045515">
    <property type="entry name" value="Glp_gephyrin"/>
    <property type="match status" value="1"/>
</dbReference>
<protein>
    <recommendedName>
        <fullName evidence="7">Molybdopterin molybdenumtransferase</fullName>
        <ecNumber evidence="7">2.10.1.1</ecNumber>
    </recommendedName>
</protein>
<sequence length="430" mass="43903">MTPSFRRTVAEHQEAVSALLEPVLTGLGSETLMLSRALHRTLDADVVAPRQLPPFDNSQMDGYAVRTADLAAGLPLGVGRPIAAGSMPEPLESGQAAPIMTGAPIPEGADAVVPIEAAEPSAFPGFVGDRQPYVPGTTVLLPAVVAPGSYIRTRGSDVLTGQPLLPAGTRLGPAQLGLLAGLGIESVTVRVRPRALLLSTGDELAAPGADLAPGQIHDANTTMLSAALLEAGWDVEGTDIAIDDARSFTEALARRLAGAGQASAERRGTPDLVLTSGGISQGAFEVVKLALAAHGVEFGSVAMQPGGPQGAGLLALPGTAEVPLLAFPGNPVSSYVSWEVFLRPACCAYLGLPARRMLSLPLASGLASPHGREQYRRATLVADAVSLTGGESSHLLGSLAQSNALIRIPAHTTSVAPGEMIDVLLIGDAA</sequence>
<keyword evidence="4 7" id="KW-0500">Molybdenum</keyword>
<comment type="function">
    <text evidence="1 7">Catalyzes the insertion of molybdate into adenylated molybdopterin with the concomitant release of AMP.</text>
</comment>
<evidence type="ECO:0000313" key="10">
    <source>
        <dbReference type="Proteomes" id="UP000523000"/>
    </source>
</evidence>